<organism evidence="4 5">
    <name type="scientific">Candida viswanathii</name>
    <dbReference type="NCBI Taxonomy" id="5486"/>
    <lineage>
        <taxon>Eukaryota</taxon>
        <taxon>Fungi</taxon>
        <taxon>Dikarya</taxon>
        <taxon>Ascomycota</taxon>
        <taxon>Saccharomycotina</taxon>
        <taxon>Pichiomycetes</taxon>
        <taxon>Debaryomycetaceae</taxon>
        <taxon>Candida/Lodderomyces clade</taxon>
        <taxon>Candida</taxon>
    </lineage>
</organism>
<dbReference type="PROSITE" id="PS00463">
    <property type="entry name" value="ZN2_CY6_FUNGAL_1"/>
    <property type="match status" value="1"/>
</dbReference>
<protein>
    <recommendedName>
        <fullName evidence="3">Zn(2)-C6 fungal-type domain-containing protein</fullName>
    </recommendedName>
</protein>
<dbReference type="SUPFAM" id="SSF57701">
    <property type="entry name" value="Zn2/Cys6 DNA-binding domain"/>
    <property type="match status" value="1"/>
</dbReference>
<dbReference type="Pfam" id="PF04082">
    <property type="entry name" value="Fungal_trans"/>
    <property type="match status" value="1"/>
</dbReference>
<reference evidence="4 5" key="1">
    <citation type="submission" date="2018-06" db="EMBL/GenBank/DDBJ databases">
        <title>Whole genome sequencing of Candida tropicalis (genome annotated by CSBL at Korea University).</title>
        <authorList>
            <person name="Ahn J."/>
        </authorList>
    </citation>
    <scope>NUCLEOTIDE SEQUENCE [LARGE SCALE GENOMIC DNA]</scope>
    <source>
        <strain evidence="4 5">ATCC 20962</strain>
    </source>
</reference>
<keyword evidence="1" id="KW-0479">Metal-binding</keyword>
<comment type="caution">
    <text evidence="4">The sequence shown here is derived from an EMBL/GenBank/DDBJ whole genome shotgun (WGS) entry which is preliminary data.</text>
</comment>
<evidence type="ECO:0000256" key="1">
    <source>
        <dbReference type="ARBA" id="ARBA00022723"/>
    </source>
</evidence>
<evidence type="ECO:0000256" key="2">
    <source>
        <dbReference type="ARBA" id="ARBA00023242"/>
    </source>
</evidence>
<dbReference type="InterPro" id="IPR007219">
    <property type="entry name" value="XnlR_reg_dom"/>
</dbReference>
<dbReference type="GO" id="GO:0006351">
    <property type="term" value="P:DNA-templated transcription"/>
    <property type="evidence" value="ECO:0007669"/>
    <property type="project" value="InterPro"/>
</dbReference>
<dbReference type="InterPro" id="IPR050987">
    <property type="entry name" value="AtrR-like"/>
</dbReference>
<dbReference type="SMART" id="SM00066">
    <property type="entry name" value="GAL4"/>
    <property type="match status" value="1"/>
</dbReference>
<dbReference type="Gene3D" id="4.10.240.10">
    <property type="entry name" value="Zn(2)-C6 fungal-type DNA-binding domain"/>
    <property type="match status" value="1"/>
</dbReference>
<dbReference type="InterPro" id="IPR001138">
    <property type="entry name" value="Zn2Cys6_DnaBD"/>
</dbReference>
<dbReference type="GO" id="GO:0008270">
    <property type="term" value="F:zinc ion binding"/>
    <property type="evidence" value="ECO:0007669"/>
    <property type="project" value="InterPro"/>
</dbReference>
<dbReference type="Proteomes" id="UP000253472">
    <property type="component" value="Unassembled WGS sequence"/>
</dbReference>
<keyword evidence="2" id="KW-0539">Nucleus</keyword>
<evidence type="ECO:0000259" key="3">
    <source>
        <dbReference type="PROSITE" id="PS50048"/>
    </source>
</evidence>
<evidence type="ECO:0000313" key="5">
    <source>
        <dbReference type="Proteomes" id="UP000253472"/>
    </source>
</evidence>
<proteinExistence type="predicted"/>
<dbReference type="OrthoDB" id="3364175at2759"/>
<dbReference type="PANTHER" id="PTHR46910">
    <property type="entry name" value="TRANSCRIPTION FACTOR PDR1"/>
    <property type="match status" value="1"/>
</dbReference>
<dbReference type="SMART" id="SM00906">
    <property type="entry name" value="Fungal_trans"/>
    <property type="match status" value="1"/>
</dbReference>
<dbReference type="STRING" id="5486.A0A367Y519"/>
<dbReference type="EMBL" id="QLNQ01000026">
    <property type="protein sequence ID" value="RCK60918.1"/>
    <property type="molecule type" value="Genomic_DNA"/>
</dbReference>
<accession>A0A367Y519</accession>
<dbReference type="Pfam" id="PF00172">
    <property type="entry name" value="Zn_clus"/>
    <property type="match status" value="1"/>
</dbReference>
<evidence type="ECO:0000313" key="4">
    <source>
        <dbReference type="EMBL" id="RCK60918.1"/>
    </source>
</evidence>
<gene>
    <name evidence="4" type="ORF">Cantr_08444</name>
</gene>
<dbReference type="AlphaFoldDB" id="A0A367Y519"/>
<sequence length="704" mass="81051">MMRNRRIKPLHERKRVTVACSRCRNRKTKCEGGFPCSKCVKSKQECVIPHDDDKPMNPTDYKENYTKVRAYNCKLERIVQYLFPDVSLKYLRENTDEFEKEVCINKLRLPHAAVPITAEKQDDQASGDSKMNTSLNHFDRAFVSTTDQSFIQFIEQSGQDPAQRCMIPACVFSKSNDDLRRNLQLLVNHSIRLLPSDDQVRKLIQIYLNICETNYFYVQHQRFYKEVDVLLERKKLGDLEYLTTNWATLALLLIMLAISSGFEFIADNSEMPKVTPNTMPGLVYYYAALPFTGFLLDLKALESIQGLVMFGVFMTTNKLESFQLIDGGYMFMNLALEIAVANKLHLKETFETHSKIDQEVYKRLWWTCYTMERRHGVNIGKAETISPEDITVDLPVDMPEFYNNLGYSNHLSQISTIQMNFIYRDIMQSFYSIAKSKKDTTVSIDPKIIRKLVEDLEECKLQFPDYAKIDNLDPNSPRYRGCIHLNQFYYLAKIYIGKPFLLYKVENYKRLNENNGYEAAFVDHLSSICIDAAFCCVELLSELQKYNKLGMFSCTDINVCNIALFAILVFLKIDRSETTLLFLRKGLSILKIMSDGSASAKLALQKLQKLDKLVSDLAELDDFEKDINPHSVLGGHESASKSFPIDNTNQDQLLEFGNLGTGDTNANLIGYMHTQQNFFNEMGDFLLSVDDDIFDQLRLLGFVE</sequence>
<keyword evidence="5" id="KW-1185">Reference proteome</keyword>
<dbReference type="InterPro" id="IPR036864">
    <property type="entry name" value="Zn2-C6_fun-type_DNA-bd_sf"/>
</dbReference>
<dbReference type="CDD" id="cd12148">
    <property type="entry name" value="fungal_TF_MHR"/>
    <property type="match status" value="1"/>
</dbReference>
<name>A0A367Y519_9ASCO</name>
<dbReference type="PROSITE" id="PS50048">
    <property type="entry name" value="ZN2_CY6_FUNGAL_2"/>
    <property type="match status" value="1"/>
</dbReference>
<dbReference type="GO" id="GO:0003677">
    <property type="term" value="F:DNA binding"/>
    <property type="evidence" value="ECO:0007669"/>
    <property type="project" value="InterPro"/>
</dbReference>
<dbReference type="PANTHER" id="PTHR46910:SF23">
    <property type="entry name" value="THIAMINE REPRESSIBLE GENES REGULATORY PROTEIN THI1"/>
    <property type="match status" value="1"/>
</dbReference>
<dbReference type="CDD" id="cd00067">
    <property type="entry name" value="GAL4"/>
    <property type="match status" value="1"/>
</dbReference>
<feature type="domain" description="Zn(2)-C6 fungal-type" evidence="3">
    <location>
        <begin position="19"/>
        <end position="48"/>
    </location>
</feature>
<dbReference type="GO" id="GO:0000981">
    <property type="term" value="F:DNA-binding transcription factor activity, RNA polymerase II-specific"/>
    <property type="evidence" value="ECO:0007669"/>
    <property type="project" value="InterPro"/>
</dbReference>